<dbReference type="PANTHER" id="PTHR47966">
    <property type="entry name" value="BETA-SITE APP-CLEAVING ENZYME, ISOFORM A-RELATED"/>
    <property type="match status" value="1"/>
</dbReference>
<dbReference type="AlphaFoldDB" id="A0A086TFY1"/>
<evidence type="ECO:0000256" key="1">
    <source>
        <dbReference type="ARBA" id="ARBA00007447"/>
    </source>
</evidence>
<dbReference type="InterPro" id="IPR034164">
    <property type="entry name" value="Pepsin-like_dom"/>
</dbReference>
<evidence type="ECO:0000256" key="3">
    <source>
        <dbReference type="PIRSR" id="PIRSR601461-1"/>
    </source>
</evidence>
<evidence type="ECO:0000256" key="5">
    <source>
        <dbReference type="SAM" id="SignalP"/>
    </source>
</evidence>
<dbReference type="CDD" id="cd05471">
    <property type="entry name" value="pepsin_like"/>
    <property type="match status" value="1"/>
</dbReference>
<gene>
    <name evidence="7" type="ORF">ACRE_007980</name>
</gene>
<keyword evidence="4" id="KW-0645">Protease</keyword>
<dbReference type="PANTHER" id="PTHR47966:SF47">
    <property type="entry name" value="ENDOPEPTIDASE, PUTATIVE (AFU_ORTHOLOGUE AFUA_3G01220)-RELATED"/>
    <property type="match status" value="1"/>
</dbReference>
<dbReference type="EMBL" id="JPKY01000004">
    <property type="protein sequence ID" value="KFH48263.1"/>
    <property type="molecule type" value="Genomic_DNA"/>
</dbReference>
<dbReference type="InterPro" id="IPR001461">
    <property type="entry name" value="Aspartic_peptidase_A1"/>
</dbReference>
<accession>A0A086TFY1</accession>
<keyword evidence="2 4" id="KW-0064">Aspartyl protease</keyword>
<dbReference type="Proteomes" id="UP000029964">
    <property type="component" value="Unassembled WGS sequence"/>
</dbReference>
<protein>
    <submittedName>
        <fullName evidence="7">Aspartic-type endopeptidase-like protein</fullName>
    </submittedName>
</protein>
<dbReference type="PROSITE" id="PS51767">
    <property type="entry name" value="PEPTIDASE_A1"/>
    <property type="match status" value="1"/>
</dbReference>
<name>A0A086TFY1_HAPC1</name>
<feature type="active site" evidence="3">
    <location>
        <position position="333"/>
    </location>
</feature>
<comment type="caution">
    <text evidence="7">The sequence shown here is derived from an EMBL/GenBank/DDBJ whole genome shotgun (WGS) entry which is preliminary data.</text>
</comment>
<comment type="similarity">
    <text evidence="1 4">Belongs to the peptidase A1 family.</text>
</comment>
<proteinExistence type="inferred from homology"/>
<organism evidence="7 8">
    <name type="scientific">Hapsidospora chrysogenum (strain ATCC 11550 / CBS 779.69 / DSM 880 / IAM 14645 / JCM 23072 / IMI 49137)</name>
    <name type="common">Acremonium chrysogenum</name>
    <dbReference type="NCBI Taxonomy" id="857340"/>
    <lineage>
        <taxon>Eukaryota</taxon>
        <taxon>Fungi</taxon>
        <taxon>Dikarya</taxon>
        <taxon>Ascomycota</taxon>
        <taxon>Pezizomycotina</taxon>
        <taxon>Sordariomycetes</taxon>
        <taxon>Hypocreomycetidae</taxon>
        <taxon>Hypocreales</taxon>
        <taxon>Bionectriaceae</taxon>
        <taxon>Hapsidospora</taxon>
    </lineage>
</organism>
<keyword evidence="5" id="KW-0732">Signal</keyword>
<dbReference type="InterPro" id="IPR001969">
    <property type="entry name" value="Aspartic_peptidase_AS"/>
</dbReference>
<dbReference type="STRING" id="857340.A0A086TFY1"/>
<dbReference type="GO" id="GO:0006508">
    <property type="term" value="P:proteolysis"/>
    <property type="evidence" value="ECO:0007669"/>
    <property type="project" value="UniProtKB-KW"/>
</dbReference>
<keyword evidence="8" id="KW-1185">Reference proteome</keyword>
<dbReference type="PRINTS" id="PR00792">
    <property type="entry name" value="PEPSIN"/>
</dbReference>
<dbReference type="Gene3D" id="2.40.70.10">
    <property type="entry name" value="Acid Proteases"/>
    <property type="match status" value="2"/>
</dbReference>
<dbReference type="PROSITE" id="PS00141">
    <property type="entry name" value="ASP_PROTEASE"/>
    <property type="match status" value="1"/>
</dbReference>
<dbReference type="SUPFAM" id="SSF50630">
    <property type="entry name" value="Acid proteases"/>
    <property type="match status" value="1"/>
</dbReference>
<dbReference type="InterPro" id="IPR033121">
    <property type="entry name" value="PEPTIDASE_A1"/>
</dbReference>
<feature type="signal peptide" evidence="5">
    <location>
        <begin position="1"/>
        <end position="19"/>
    </location>
</feature>
<evidence type="ECO:0000313" key="8">
    <source>
        <dbReference type="Proteomes" id="UP000029964"/>
    </source>
</evidence>
<evidence type="ECO:0000256" key="2">
    <source>
        <dbReference type="ARBA" id="ARBA00022750"/>
    </source>
</evidence>
<feature type="domain" description="Peptidase A1" evidence="6">
    <location>
        <begin position="102"/>
        <end position="442"/>
    </location>
</feature>
<dbReference type="Pfam" id="PF00026">
    <property type="entry name" value="Asp"/>
    <property type="match status" value="1"/>
</dbReference>
<reference evidence="8" key="1">
    <citation type="journal article" date="2014" name="Genome Announc.">
        <title>Genome sequence and annotation of Acremonium chrysogenum, producer of the beta-lactam antibiotic cephalosporin C.</title>
        <authorList>
            <person name="Terfehr D."/>
            <person name="Dahlmann T.A."/>
            <person name="Specht T."/>
            <person name="Zadra I."/>
            <person name="Kuernsteiner H."/>
            <person name="Kueck U."/>
        </authorList>
    </citation>
    <scope>NUCLEOTIDE SEQUENCE [LARGE SCALE GENOMIC DNA]</scope>
    <source>
        <strain evidence="8">ATCC 11550 / CBS 779.69 / DSM 880 / IAM 14645 / JCM 23072 / IMI 49137</strain>
    </source>
</reference>
<dbReference type="GO" id="GO:0004190">
    <property type="term" value="F:aspartic-type endopeptidase activity"/>
    <property type="evidence" value="ECO:0007669"/>
    <property type="project" value="UniProtKB-KW"/>
</dbReference>
<keyword evidence="4" id="KW-0378">Hydrolase</keyword>
<sequence length="445" mass="47810">MKLLQHLAVVLAAVVTALGADPPLPGWAFTNTMNGLSLKQPSKLSEASTMDSPTPRFSRLKHIKGPVNPASGLSLATRQVRAATEDTHPQNITAVGGFSTQYAIECTWDGLPVSLLFDTGSSDTWAITEDFECVGSLGNVVDQADCKFGSQFVNDFAHGEIEGTHFSLQYGSGEEVWGPMGYSDLSCGGLSVSKQQVGLANHTYWRGGNKVTVGILGMAYPSITSAFYGDLGDEASWNSKTYSPFLTTAIGQGTMEPLFSVAIMKNSSDGILAWGGLPPIPYNRCKNASADLLIANLIGEDDTASRSSFYTIVPDGMRWGSTTDEAKYPYIVDTGTTMMHLPPPLTEAIVRAFDPPATYMYQYGLYFVDCKSIPPLLAVIIAGVEFYIDSGDLVYHDIVDPMTGYCAVGFTNGGAGPYILGDVFLQNVVAVFDVGGAEMRFYERK</sequence>
<evidence type="ECO:0000256" key="4">
    <source>
        <dbReference type="RuleBase" id="RU000454"/>
    </source>
</evidence>
<evidence type="ECO:0000313" key="7">
    <source>
        <dbReference type="EMBL" id="KFH48263.1"/>
    </source>
</evidence>
<feature type="active site" evidence="3">
    <location>
        <position position="118"/>
    </location>
</feature>
<feature type="chain" id="PRO_5001815596" evidence="5">
    <location>
        <begin position="20"/>
        <end position="445"/>
    </location>
</feature>
<dbReference type="OrthoDB" id="15189at2759"/>
<dbReference type="InterPro" id="IPR021109">
    <property type="entry name" value="Peptidase_aspartic_dom_sf"/>
</dbReference>
<dbReference type="GO" id="GO:0000324">
    <property type="term" value="C:fungal-type vacuole"/>
    <property type="evidence" value="ECO:0007669"/>
    <property type="project" value="TreeGrafter"/>
</dbReference>
<evidence type="ECO:0000259" key="6">
    <source>
        <dbReference type="PROSITE" id="PS51767"/>
    </source>
</evidence>
<dbReference type="HOGENOM" id="CLU_035052_0_0_1"/>